<comment type="caution">
    <text evidence="1">The sequence shown here is derived from an EMBL/GenBank/DDBJ whole genome shotgun (WGS) entry which is preliminary data.</text>
</comment>
<dbReference type="Proteomes" id="UP001597391">
    <property type="component" value="Unassembled WGS sequence"/>
</dbReference>
<evidence type="ECO:0000313" key="2">
    <source>
        <dbReference type="Proteomes" id="UP001597391"/>
    </source>
</evidence>
<dbReference type="EMBL" id="JBHUOP010000001">
    <property type="protein sequence ID" value="MFD2839322.1"/>
    <property type="molecule type" value="Genomic_DNA"/>
</dbReference>
<dbReference type="RefSeq" id="WP_377464775.1">
    <property type="nucleotide sequence ID" value="NZ_JBHUOP010000001.1"/>
</dbReference>
<evidence type="ECO:0000313" key="1">
    <source>
        <dbReference type="EMBL" id="MFD2839322.1"/>
    </source>
</evidence>
<keyword evidence="2" id="KW-1185">Reference proteome</keyword>
<organism evidence="1 2">
    <name type="scientific">Populibacterium corticicola</name>
    <dbReference type="NCBI Taxonomy" id="1812826"/>
    <lineage>
        <taxon>Bacteria</taxon>
        <taxon>Bacillati</taxon>
        <taxon>Actinomycetota</taxon>
        <taxon>Actinomycetes</taxon>
        <taxon>Micrococcales</taxon>
        <taxon>Jonesiaceae</taxon>
        <taxon>Populibacterium</taxon>
    </lineage>
</organism>
<sequence>MAFSAKSSALTIVAGTGYYTPTAYLEGQFVSLDGAVGMAGTVAIAANAWTPIATLDTDMRPAKYQYYPGNVAGASNQAGSGIRVSTNGVIEVFFINATSSYMPLSGIRFKRA</sequence>
<name>A0ABW5XBS2_9MICO</name>
<proteinExistence type="predicted"/>
<reference evidence="2" key="1">
    <citation type="journal article" date="2019" name="Int. J. Syst. Evol. Microbiol.">
        <title>The Global Catalogue of Microorganisms (GCM) 10K type strain sequencing project: providing services to taxonomists for standard genome sequencing and annotation.</title>
        <authorList>
            <consortium name="The Broad Institute Genomics Platform"/>
            <consortium name="The Broad Institute Genome Sequencing Center for Infectious Disease"/>
            <person name="Wu L."/>
            <person name="Ma J."/>
        </authorList>
    </citation>
    <scope>NUCLEOTIDE SEQUENCE [LARGE SCALE GENOMIC DNA]</scope>
    <source>
        <strain evidence="2">KCTC 33576</strain>
    </source>
</reference>
<protein>
    <submittedName>
        <fullName evidence="1">Uncharacterized protein</fullName>
    </submittedName>
</protein>
<accession>A0ABW5XBS2</accession>
<gene>
    <name evidence="1" type="ORF">ACFSYH_01890</name>
</gene>